<dbReference type="Pfam" id="PF00990">
    <property type="entry name" value="GGDEF"/>
    <property type="match status" value="1"/>
</dbReference>
<dbReference type="NCBIfam" id="TIGR00254">
    <property type="entry name" value="GGDEF"/>
    <property type="match status" value="1"/>
</dbReference>
<dbReference type="Proteomes" id="UP000672097">
    <property type="component" value="Unassembled WGS sequence"/>
</dbReference>
<protein>
    <recommendedName>
        <fullName evidence="1">diguanylate cyclase</fullName>
        <ecNumber evidence="1">2.7.7.65</ecNumber>
    </recommendedName>
</protein>
<name>A0ABS5E1F7_9BURK</name>
<proteinExistence type="predicted"/>
<dbReference type="InterPro" id="IPR050469">
    <property type="entry name" value="Diguanylate_Cyclase"/>
</dbReference>
<keyword evidence="6" id="KW-1185">Reference proteome</keyword>
<dbReference type="SMART" id="SM00267">
    <property type="entry name" value="GGDEF"/>
    <property type="match status" value="1"/>
</dbReference>
<dbReference type="EC" id="2.7.7.65" evidence="1"/>
<accession>A0ABS5E1F7</accession>
<evidence type="ECO:0000256" key="3">
    <source>
        <dbReference type="SAM" id="Coils"/>
    </source>
</evidence>
<feature type="domain" description="GGDEF" evidence="4">
    <location>
        <begin position="456"/>
        <end position="586"/>
    </location>
</feature>
<dbReference type="PROSITE" id="PS50887">
    <property type="entry name" value="GGDEF"/>
    <property type="match status" value="1"/>
</dbReference>
<dbReference type="PANTHER" id="PTHR45138">
    <property type="entry name" value="REGULATORY COMPONENTS OF SENSORY TRANSDUCTION SYSTEM"/>
    <property type="match status" value="1"/>
</dbReference>
<gene>
    <name evidence="5" type="ORF">KAK11_18055</name>
</gene>
<sequence>MTDSSELTPAQIAKAALRRLALARQEPTPENYAQAWAEECGHGRPQVTLPSQAKPLMERMAARLVDAADARDELLKHLLHGDWNEASRVLERAGESSSHQAQALAQVIDRMAKGLERGGKQWTLARKKDSLKRVLDANRSDVQRLTQRLRQLVNSWDDGDQPVEAAADASEHGSAAVPAQAVAPVAPAVVTAWPQVLHPLQHTVRLALPSDQPRAVALADELAALADQIAEQGATAPLARAVAEVCERAGRLLSHRHHLLDQVHVLSQELAGSLAELAEDDSWVQGQLNSLRQRLDERPNARAVQSASTLLAEARLRQRDVRQERNSARLALKELIQRMLHELGELDQHTGRLSDGMQRYMSTIEKADSLESLAGVVREMLDEGREVHGLVSSTRERLNGEHARAVELEERVRELETELRRLSDEVATDALTQIANRRGMMQAFEVEQARMRREGGELSVGLLDIDNFKKLNDSLGHAAGDQALIALAQYVRDALRPIDIVARFGGEEFVVLLPSTPVDEAQKTLTRLQRQMSASLFMHEGKDVLVTFSAGVTAYRFSEALGDALERADEALYEAKRTGKNRTCMA</sequence>
<dbReference type="InterPro" id="IPR043128">
    <property type="entry name" value="Rev_trsase/Diguanyl_cyclase"/>
</dbReference>
<comment type="caution">
    <text evidence="5">The sequence shown here is derived from an EMBL/GenBank/DDBJ whole genome shotgun (WGS) entry which is preliminary data.</text>
</comment>
<feature type="coiled-coil region" evidence="3">
    <location>
        <begin position="128"/>
        <end position="155"/>
    </location>
</feature>
<reference evidence="5 6" key="1">
    <citation type="submission" date="2021-04" db="EMBL/GenBank/DDBJ databases">
        <title>The genome sequence of type strain Ideonella paludis KCTC 32238.</title>
        <authorList>
            <person name="Liu Y."/>
        </authorList>
    </citation>
    <scope>NUCLEOTIDE SEQUENCE [LARGE SCALE GENOMIC DNA]</scope>
    <source>
        <strain evidence="5 6">KCTC 32238</strain>
    </source>
</reference>
<evidence type="ECO:0000313" key="6">
    <source>
        <dbReference type="Proteomes" id="UP000672097"/>
    </source>
</evidence>
<dbReference type="InterPro" id="IPR000160">
    <property type="entry name" value="GGDEF_dom"/>
</dbReference>
<evidence type="ECO:0000256" key="1">
    <source>
        <dbReference type="ARBA" id="ARBA00012528"/>
    </source>
</evidence>
<dbReference type="SUPFAM" id="SSF55073">
    <property type="entry name" value="Nucleotide cyclase"/>
    <property type="match status" value="1"/>
</dbReference>
<evidence type="ECO:0000313" key="5">
    <source>
        <dbReference type="EMBL" id="MBQ0937235.1"/>
    </source>
</evidence>
<dbReference type="Gene3D" id="3.30.70.270">
    <property type="match status" value="1"/>
</dbReference>
<keyword evidence="3" id="KW-0175">Coiled coil</keyword>
<organism evidence="5 6">
    <name type="scientific">Ideonella paludis</name>
    <dbReference type="NCBI Taxonomy" id="1233411"/>
    <lineage>
        <taxon>Bacteria</taxon>
        <taxon>Pseudomonadati</taxon>
        <taxon>Pseudomonadota</taxon>
        <taxon>Betaproteobacteria</taxon>
        <taxon>Burkholderiales</taxon>
        <taxon>Sphaerotilaceae</taxon>
        <taxon>Ideonella</taxon>
    </lineage>
</organism>
<feature type="coiled-coil region" evidence="3">
    <location>
        <begin position="398"/>
        <end position="425"/>
    </location>
</feature>
<evidence type="ECO:0000256" key="2">
    <source>
        <dbReference type="ARBA" id="ARBA00034247"/>
    </source>
</evidence>
<dbReference type="CDD" id="cd01949">
    <property type="entry name" value="GGDEF"/>
    <property type="match status" value="1"/>
</dbReference>
<evidence type="ECO:0000259" key="4">
    <source>
        <dbReference type="PROSITE" id="PS50887"/>
    </source>
</evidence>
<dbReference type="InterPro" id="IPR029787">
    <property type="entry name" value="Nucleotide_cyclase"/>
</dbReference>
<dbReference type="PANTHER" id="PTHR45138:SF9">
    <property type="entry name" value="DIGUANYLATE CYCLASE DGCM-RELATED"/>
    <property type="match status" value="1"/>
</dbReference>
<dbReference type="EMBL" id="JAGQDG010000007">
    <property type="protein sequence ID" value="MBQ0937235.1"/>
    <property type="molecule type" value="Genomic_DNA"/>
</dbReference>
<dbReference type="RefSeq" id="WP_210810709.1">
    <property type="nucleotide sequence ID" value="NZ_JAGQDG010000007.1"/>
</dbReference>
<comment type="catalytic activity">
    <reaction evidence="2">
        <text>2 GTP = 3',3'-c-di-GMP + 2 diphosphate</text>
        <dbReference type="Rhea" id="RHEA:24898"/>
        <dbReference type="ChEBI" id="CHEBI:33019"/>
        <dbReference type="ChEBI" id="CHEBI:37565"/>
        <dbReference type="ChEBI" id="CHEBI:58805"/>
        <dbReference type="EC" id="2.7.7.65"/>
    </reaction>
</comment>